<evidence type="ECO:0000313" key="3">
    <source>
        <dbReference type="EMBL" id="PJF36272.1"/>
    </source>
</evidence>
<gene>
    <name evidence="3" type="ORF">CUN49_06250</name>
</gene>
<feature type="domain" description="CpXC" evidence="2">
    <location>
        <begin position="16"/>
        <end position="146"/>
    </location>
</feature>
<protein>
    <recommendedName>
        <fullName evidence="2">CpXC domain-containing protein</fullName>
    </recommendedName>
</protein>
<comment type="caution">
    <text evidence="3">The sequence shown here is derived from an EMBL/GenBank/DDBJ whole genome shotgun (WGS) entry which is preliminary data.</text>
</comment>
<dbReference type="AlphaFoldDB" id="A0A2M8PFE1"/>
<sequence>MFQGVEHMFQPMARQISCPSCRQPFTAQVEQIVDGERDPSAKARLLSGTLNAVRCPYCGYEFRLSTPIAYHDASKELLLVNVPMELGLPSAEQERLIGSLTQAIMNSLPQEKRKGYLLMPRSTLTLQGMIEAILEADGITKEMIEARRKKLRLAEQFLQSDPEQWQALAQQHDAELDEEFFAMLTASAEAALRNGRRDVAQAMLMLRDALLSLSSVGQRLLSQGAEEETRIQAVVDDLNALGNQLSRETLLDLAIRYVQADTTDRLEVLVGLARPIMDYAFFQLLAQRIESASGTEQTLLKMLRDHLLDLTQALDQQTQAMVQQAAQALQAIVNSQDLDAAIRARIEDIDDTFLSVLSANLQNAEQTGNQAAAARLRQVMERVMDILAENAPPVIQFINQLLQQPTAEGARALLAARAAEFGRELLEVMNTLLGELSARGRSATVERLLTLRQMAVDVLGDVALQEDEQSASAPEPPASEPPERKDGIILPFSARKRPRNS</sequence>
<name>A0A2M8PFE1_9CHLR</name>
<feature type="region of interest" description="Disordered" evidence="1">
    <location>
        <begin position="465"/>
        <end position="501"/>
    </location>
</feature>
<reference evidence="3 4" key="1">
    <citation type="submission" date="2017-11" db="EMBL/GenBank/DDBJ databases">
        <title>Evolution of Phototrophy in the Chloroflexi Phylum Driven by Horizontal Gene Transfer.</title>
        <authorList>
            <person name="Ward L.M."/>
            <person name="Hemp J."/>
            <person name="Shih P.M."/>
            <person name="Mcglynn S.E."/>
            <person name="Fischer W."/>
        </authorList>
    </citation>
    <scope>NUCLEOTIDE SEQUENCE [LARGE SCALE GENOMIC DNA]</scope>
    <source>
        <strain evidence="3">JP3_13</strain>
    </source>
</reference>
<evidence type="ECO:0000259" key="2">
    <source>
        <dbReference type="Pfam" id="PF14353"/>
    </source>
</evidence>
<organism evidence="3 4">
    <name type="scientific">Candidatus Thermofonsia Clade 1 bacterium</name>
    <dbReference type="NCBI Taxonomy" id="2364210"/>
    <lineage>
        <taxon>Bacteria</taxon>
        <taxon>Bacillati</taxon>
        <taxon>Chloroflexota</taxon>
        <taxon>Candidatus Thermofontia</taxon>
        <taxon>Candidatus Thermofonsia Clade 1</taxon>
    </lineage>
</organism>
<dbReference type="Proteomes" id="UP000229681">
    <property type="component" value="Unassembled WGS sequence"/>
</dbReference>
<accession>A0A2M8PFE1</accession>
<evidence type="ECO:0000256" key="1">
    <source>
        <dbReference type="SAM" id="MobiDB-lite"/>
    </source>
</evidence>
<evidence type="ECO:0000313" key="4">
    <source>
        <dbReference type="Proteomes" id="UP000229681"/>
    </source>
</evidence>
<dbReference type="EMBL" id="PGTM01000066">
    <property type="protein sequence ID" value="PJF36272.1"/>
    <property type="molecule type" value="Genomic_DNA"/>
</dbReference>
<proteinExistence type="predicted"/>
<dbReference type="InterPro" id="IPR025682">
    <property type="entry name" value="CpXC_dom"/>
</dbReference>
<dbReference type="Pfam" id="PF14353">
    <property type="entry name" value="CpXC"/>
    <property type="match status" value="1"/>
</dbReference>